<dbReference type="FunFam" id="3.40.30.10:FF:000010">
    <property type="entry name" value="Glutathione peroxidase"/>
    <property type="match status" value="1"/>
</dbReference>
<dbReference type="EMBL" id="CP119963">
    <property type="protein sequence ID" value="WFD40417.1"/>
    <property type="molecule type" value="Genomic_DNA"/>
</dbReference>
<evidence type="ECO:0000256" key="2">
    <source>
        <dbReference type="ARBA" id="ARBA00022559"/>
    </source>
</evidence>
<dbReference type="PANTHER" id="PTHR11592:SF78">
    <property type="entry name" value="GLUTATHIONE PEROXIDASE"/>
    <property type="match status" value="1"/>
</dbReference>
<comment type="similarity">
    <text evidence="1 7">Belongs to the glutathione peroxidase family.</text>
</comment>
<dbReference type="InterPro" id="IPR029760">
    <property type="entry name" value="GPX_CS"/>
</dbReference>
<accession>A0AAF0F8U1</accession>
<dbReference type="PROSITE" id="PS00460">
    <property type="entry name" value="GLUTATHIONE_PEROXID_1"/>
    <property type="match status" value="1"/>
</dbReference>
<evidence type="ECO:0000256" key="6">
    <source>
        <dbReference type="PIRSR" id="PIRSR000303-1"/>
    </source>
</evidence>
<reference evidence="8" key="1">
    <citation type="submission" date="2023-03" db="EMBL/GenBank/DDBJ databases">
        <title>Mating type loci evolution in Malassezia.</title>
        <authorList>
            <person name="Coelho M.A."/>
        </authorList>
    </citation>
    <scope>NUCLEOTIDE SEQUENCE</scope>
    <source>
        <strain evidence="8">CBS 9431</strain>
    </source>
</reference>
<name>A0AAF0F8U1_9BASI</name>
<dbReference type="SUPFAM" id="SSF52833">
    <property type="entry name" value="Thioredoxin-like"/>
    <property type="match status" value="1"/>
</dbReference>
<keyword evidence="3" id="KW-0049">Antioxidant</keyword>
<comment type="catalytic activity">
    <reaction evidence="5">
        <text>a hydroperoxide + [thioredoxin]-dithiol = an alcohol + [thioredoxin]-disulfide + H2O</text>
        <dbReference type="Rhea" id="RHEA:62620"/>
        <dbReference type="Rhea" id="RHEA-COMP:10698"/>
        <dbReference type="Rhea" id="RHEA-COMP:10700"/>
        <dbReference type="ChEBI" id="CHEBI:15377"/>
        <dbReference type="ChEBI" id="CHEBI:29950"/>
        <dbReference type="ChEBI" id="CHEBI:30879"/>
        <dbReference type="ChEBI" id="CHEBI:35924"/>
        <dbReference type="ChEBI" id="CHEBI:50058"/>
        <dbReference type="EC" id="1.11.1.24"/>
    </reaction>
</comment>
<keyword evidence="2 7" id="KW-0575">Peroxidase</keyword>
<dbReference type="InterPro" id="IPR000889">
    <property type="entry name" value="Glutathione_peroxidase"/>
</dbReference>
<dbReference type="GO" id="GO:0140824">
    <property type="term" value="F:thioredoxin-dependent peroxiredoxin activity"/>
    <property type="evidence" value="ECO:0007669"/>
    <property type="project" value="UniProtKB-EC"/>
</dbReference>
<dbReference type="RefSeq" id="XP_060123314.1">
    <property type="nucleotide sequence ID" value="XM_060267331.1"/>
</dbReference>
<dbReference type="PANTHER" id="PTHR11592">
    <property type="entry name" value="GLUTATHIONE PEROXIDASE"/>
    <property type="match status" value="1"/>
</dbReference>
<evidence type="ECO:0000256" key="3">
    <source>
        <dbReference type="ARBA" id="ARBA00022862"/>
    </source>
</evidence>
<keyword evidence="9" id="KW-1185">Reference proteome</keyword>
<evidence type="ECO:0000256" key="7">
    <source>
        <dbReference type="RuleBase" id="RU000499"/>
    </source>
</evidence>
<evidence type="ECO:0000256" key="4">
    <source>
        <dbReference type="ARBA" id="ARBA00023002"/>
    </source>
</evidence>
<dbReference type="GO" id="GO:0034599">
    <property type="term" value="P:cellular response to oxidative stress"/>
    <property type="evidence" value="ECO:0007669"/>
    <property type="project" value="TreeGrafter"/>
</dbReference>
<dbReference type="PROSITE" id="PS51355">
    <property type="entry name" value="GLUTATHIONE_PEROXID_3"/>
    <property type="match status" value="1"/>
</dbReference>
<dbReference type="InterPro" id="IPR036249">
    <property type="entry name" value="Thioredoxin-like_sf"/>
</dbReference>
<protein>
    <recommendedName>
        <fullName evidence="7">Glutathione peroxidase</fullName>
    </recommendedName>
</protein>
<evidence type="ECO:0000313" key="9">
    <source>
        <dbReference type="Proteomes" id="UP001217754"/>
    </source>
</evidence>
<dbReference type="Proteomes" id="UP001217754">
    <property type="component" value="Chromosome 6"/>
</dbReference>
<proteinExistence type="inferred from homology"/>
<feature type="active site" evidence="6">
    <location>
        <position position="36"/>
    </location>
</feature>
<gene>
    <name evidence="8" type="primary">GPX2</name>
    <name evidence="8" type="ORF">MJAP1_003403</name>
</gene>
<dbReference type="AlphaFoldDB" id="A0AAF0F8U1"/>
<dbReference type="InterPro" id="IPR029759">
    <property type="entry name" value="GPX_AS"/>
</dbReference>
<dbReference type="CDD" id="cd00340">
    <property type="entry name" value="GSH_Peroxidase"/>
    <property type="match status" value="1"/>
</dbReference>
<sequence>MVSFYDLKAALPKGERFDFSQLHNKVVLIVNTASKCGFTPQFEGLEELYKKYNPRGLVVLGFPCNQFANQDPENDEGIGSFCMKNYGVSFPIMSKSDVNGAQTNEVFKWLKHEKPGMLGLEGIKWNFTKFLVDRQGKVVERYSPTAKPESIAKDIEKLL</sequence>
<evidence type="ECO:0000313" key="8">
    <source>
        <dbReference type="EMBL" id="WFD40417.1"/>
    </source>
</evidence>
<evidence type="ECO:0000256" key="1">
    <source>
        <dbReference type="ARBA" id="ARBA00006926"/>
    </source>
</evidence>
<dbReference type="Pfam" id="PF00255">
    <property type="entry name" value="GSHPx"/>
    <property type="match status" value="1"/>
</dbReference>
<evidence type="ECO:0000256" key="5">
    <source>
        <dbReference type="ARBA" id="ARBA00049091"/>
    </source>
</evidence>
<dbReference type="Gene3D" id="3.40.30.10">
    <property type="entry name" value="Glutaredoxin"/>
    <property type="match status" value="1"/>
</dbReference>
<dbReference type="PRINTS" id="PR01011">
    <property type="entry name" value="GLUTPROXDASE"/>
</dbReference>
<dbReference type="GeneID" id="85227054"/>
<dbReference type="PIRSF" id="PIRSF000303">
    <property type="entry name" value="Glutathion_perox"/>
    <property type="match status" value="1"/>
</dbReference>
<keyword evidence="4 7" id="KW-0560">Oxidoreductase</keyword>
<dbReference type="PROSITE" id="PS00763">
    <property type="entry name" value="GLUTATHIONE_PEROXID_2"/>
    <property type="match status" value="1"/>
</dbReference>
<organism evidence="8 9">
    <name type="scientific">Malassezia japonica</name>
    <dbReference type="NCBI Taxonomy" id="223818"/>
    <lineage>
        <taxon>Eukaryota</taxon>
        <taxon>Fungi</taxon>
        <taxon>Dikarya</taxon>
        <taxon>Basidiomycota</taxon>
        <taxon>Ustilaginomycotina</taxon>
        <taxon>Malasseziomycetes</taxon>
        <taxon>Malasseziales</taxon>
        <taxon>Malasseziaceae</taxon>
        <taxon>Malassezia</taxon>
    </lineage>
</organism>